<name>A0A0E9RD74_ANGAN</name>
<evidence type="ECO:0000313" key="1">
    <source>
        <dbReference type="EMBL" id="JAH26727.1"/>
    </source>
</evidence>
<dbReference type="EMBL" id="GBXM01027415">
    <property type="protein sequence ID" value="JAH81162.1"/>
    <property type="molecule type" value="Transcribed_RNA"/>
</dbReference>
<proteinExistence type="predicted"/>
<dbReference type="EMBL" id="GBXM01081850">
    <property type="protein sequence ID" value="JAH26727.1"/>
    <property type="molecule type" value="Transcribed_RNA"/>
</dbReference>
<accession>A0A0E9RD74</accession>
<organism evidence="1">
    <name type="scientific">Anguilla anguilla</name>
    <name type="common">European freshwater eel</name>
    <name type="synonym">Muraena anguilla</name>
    <dbReference type="NCBI Taxonomy" id="7936"/>
    <lineage>
        <taxon>Eukaryota</taxon>
        <taxon>Metazoa</taxon>
        <taxon>Chordata</taxon>
        <taxon>Craniata</taxon>
        <taxon>Vertebrata</taxon>
        <taxon>Euteleostomi</taxon>
        <taxon>Actinopterygii</taxon>
        <taxon>Neopterygii</taxon>
        <taxon>Teleostei</taxon>
        <taxon>Anguilliformes</taxon>
        <taxon>Anguillidae</taxon>
        <taxon>Anguilla</taxon>
    </lineage>
</organism>
<reference evidence="1" key="1">
    <citation type="submission" date="2014-11" db="EMBL/GenBank/DDBJ databases">
        <authorList>
            <person name="Amaro Gonzalez C."/>
        </authorList>
    </citation>
    <scope>NUCLEOTIDE SEQUENCE</scope>
</reference>
<reference evidence="1" key="2">
    <citation type="journal article" date="2015" name="Fish Shellfish Immunol.">
        <title>Early steps in the European eel (Anguilla anguilla)-Vibrio vulnificus interaction in the gills: Role of the RtxA13 toxin.</title>
        <authorList>
            <person name="Callol A."/>
            <person name="Pajuelo D."/>
            <person name="Ebbesson L."/>
            <person name="Teles M."/>
            <person name="MacKenzie S."/>
            <person name="Amaro C."/>
        </authorList>
    </citation>
    <scope>NUCLEOTIDE SEQUENCE</scope>
</reference>
<dbReference type="EMBL" id="GBXM01103983">
    <property type="protein sequence ID" value="JAH04594.1"/>
    <property type="molecule type" value="Transcribed_RNA"/>
</dbReference>
<protein>
    <submittedName>
        <fullName evidence="1">Uncharacterized protein</fullName>
    </submittedName>
</protein>
<sequence length="18" mass="2101">MKLYPNEMPASILFIVSF</sequence>
<dbReference type="AlphaFoldDB" id="A0A0E9RD74"/>